<evidence type="ECO:0000256" key="2">
    <source>
        <dbReference type="ARBA" id="ARBA00022801"/>
    </source>
</evidence>
<protein>
    <submittedName>
        <fullName evidence="4">Uncharacterized protein</fullName>
    </submittedName>
</protein>
<organism evidence="4 5">
    <name type="scientific">Chiloscyllium punctatum</name>
    <name type="common">Brownbanded bambooshark</name>
    <name type="synonym">Hemiscyllium punctatum</name>
    <dbReference type="NCBI Taxonomy" id="137246"/>
    <lineage>
        <taxon>Eukaryota</taxon>
        <taxon>Metazoa</taxon>
        <taxon>Chordata</taxon>
        <taxon>Craniata</taxon>
        <taxon>Vertebrata</taxon>
        <taxon>Chondrichthyes</taxon>
        <taxon>Elasmobranchii</taxon>
        <taxon>Galeomorphii</taxon>
        <taxon>Galeoidea</taxon>
        <taxon>Orectolobiformes</taxon>
        <taxon>Hemiscylliidae</taxon>
        <taxon>Chiloscyllium</taxon>
    </lineage>
</organism>
<dbReference type="GO" id="GO:0046872">
    <property type="term" value="F:metal ion binding"/>
    <property type="evidence" value="ECO:0007669"/>
    <property type="project" value="UniProtKB-KW"/>
</dbReference>
<evidence type="ECO:0000256" key="1">
    <source>
        <dbReference type="ARBA" id="ARBA00022723"/>
    </source>
</evidence>
<dbReference type="STRING" id="137246.A0A401TFV4"/>
<accession>A0A401TFV4</accession>
<dbReference type="InterPro" id="IPR036412">
    <property type="entry name" value="HAD-like_sf"/>
</dbReference>
<reference evidence="4 5" key="1">
    <citation type="journal article" date="2018" name="Nat. Ecol. Evol.">
        <title>Shark genomes provide insights into elasmobranch evolution and the origin of vertebrates.</title>
        <authorList>
            <person name="Hara Y"/>
            <person name="Yamaguchi K"/>
            <person name="Onimaru K"/>
            <person name="Kadota M"/>
            <person name="Koyanagi M"/>
            <person name="Keeley SD"/>
            <person name="Tatsumi K"/>
            <person name="Tanaka K"/>
            <person name="Motone F"/>
            <person name="Kageyama Y"/>
            <person name="Nozu R"/>
            <person name="Adachi N"/>
            <person name="Nishimura O"/>
            <person name="Nakagawa R"/>
            <person name="Tanegashima C"/>
            <person name="Kiyatake I"/>
            <person name="Matsumoto R"/>
            <person name="Murakumo K"/>
            <person name="Nishida K"/>
            <person name="Terakita A"/>
            <person name="Kuratani S"/>
            <person name="Sato K"/>
            <person name="Hyodo S Kuraku.S."/>
        </authorList>
    </citation>
    <scope>NUCLEOTIDE SEQUENCE [LARGE SCALE GENOMIC DNA]</scope>
</reference>
<dbReference type="Pfam" id="PF05761">
    <property type="entry name" value="5_nucleotid"/>
    <property type="match status" value="1"/>
</dbReference>
<dbReference type="Proteomes" id="UP000287033">
    <property type="component" value="Unassembled WGS sequence"/>
</dbReference>
<feature type="non-terminal residue" evidence="4">
    <location>
        <position position="60"/>
    </location>
</feature>
<gene>
    <name evidence="4" type="ORF">chiPu_0025935</name>
</gene>
<dbReference type="EMBL" id="BEZZ01068832">
    <property type="protein sequence ID" value="GCC41534.1"/>
    <property type="molecule type" value="Genomic_DNA"/>
</dbReference>
<keyword evidence="3" id="KW-0460">Magnesium</keyword>
<sequence length="60" mass="7085">MKQFMDIFSLPELTLLSCVNDYFIKQNIDFEPVYLYKDVKEVIRDVHVKGILYGAVEQDI</sequence>
<proteinExistence type="predicted"/>
<keyword evidence="2" id="KW-0378">Hydrolase</keyword>
<dbReference type="GO" id="GO:0016787">
    <property type="term" value="F:hydrolase activity"/>
    <property type="evidence" value="ECO:0007669"/>
    <property type="project" value="UniProtKB-KW"/>
</dbReference>
<evidence type="ECO:0000256" key="3">
    <source>
        <dbReference type="ARBA" id="ARBA00022842"/>
    </source>
</evidence>
<dbReference type="OrthoDB" id="409330at2759"/>
<comment type="caution">
    <text evidence="4">The sequence shown here is derived from an EMBL/GenBank/DDBJ whole genome shotgun (WGS) entry which is preliminary data.</text>
</comment>
<keyword evidence="1" id="KW-0479">Metal-binding</keyword>
<dbReference type="AlphaFoldDB" id="A0A401TFV4"/>
<keyword evidence="5" id="KW-1185">Reference proteome</keyword>
<evidence type="ECO:0000313" key="4">
    <source>
        <dbReference type="EMBL" id="GCC41534.1"/>
    </source>
</evidence>
<evidence type="ECO:0000313" key="5">
    <source>
        <dbReference type="Proteomes" id="UP000287033"/>
    </source>
</evidence>
<name>A0A401TFV4_CHIPU</name>
<dbReference type="InterPro" id="IPR008380">
    <property type="entry name" value="HAD-SF_hydro_IG_5-nucl"/>
</dbReference>
<dbReference type="SUPFAM" id="SSF56784">
    <property type="entry name" value="HAD-like"/>
    <property type="match status" value="1"/>
</dbReference>